<dbReference type="Proteomes" id="UP000193642">
    <property type="component" value="Unassembled WGS sequence"/>
</dbReference>
<dbReference type="EMBL" id="MCGO01000011">
    <property type="protein sequence ID" value="ORY48500.1"/>
    <property type="molecule type" value="Genomic_DNA"/>
</dbReference>
<protein>
    <submittedName>
        <fullName evidence="2">Uncharacterized protein</fullName>
    </submittedName>
</protein>
<evidence type="ECO:0000313" key="2">
    <source>
        <dbReference type="EMBL" id="ORY48500.1"/>
    </source>
</evidence>
<accession>A0A1Y2CN87</accession>
<feature type="compositionally biased region" description="Low complexity" evidence="1">
    <location>
        <begin position="45"/>
        <end position="66"/>
    </location>
</feature>
<dbReference type="OrthoDB" id="5572844at2759"/>
<keyword evidence="3" id="KW-1185">Reference proteome</keyword>
<gene>
    <name evidence="2" type="ORF">BCR33DRAFT_714268</name>
</gene>
<reference evidence="2 3" key="1">
    <citation type="submission" date="2016-07" db="EMBL/GenBank/DDBJ databases">
        <title>Pervasive Adenine N6-methylation of Active Genes in Fungi.</title>
        <authorList>
            <consortium name="DOE Joint Genome Institute"/>
            <person name="Mondo S.J."/>
            <person name="Dannebaum R.O."/>
            <person name="Kuo R.C."/>
            <person name="Labutti K."/>
            <person name="Haridas S."/>
            <person name="Kuo A."/>
            <person name="Salamov A."/>
            <person name="Ahrendt S.R."/>
            <person name="Lipzen A."/>
            <person name="Sullivan W."/>
            <person name="Andreopoulos W.B."/>
            <person name="Clum A."/>
            <person name="Lindquist E."/>
            <person name="Daum C."/>
            <person name="Ramamoorthy G.K."/>
            <person name="Gryganskyi A."/>
            <person name="Culley D."/>
            <person name="Magnuson J.K."/>
            <person name="James T.Y."/>
            <person name="O'Malley M.A."/>
            <person name="Stajich J.E."/>
            <person name="Spatafora J.W."/>
            <person name="Visel A."/>
            <person name="Grigoriev I.V."/>
        </authorList>
    </citation>
    <scope>NUCLEOTIDE SEQUENCE [LARGE SCALE GENOMIC DNA]</scope>
    <source>
        <strain evidence="2 3">JEL800</strain>
    </source>
</reference>
<dbReference type="AlphaFoldDB" id="A0A1Y2CN87"/>
<dbReference type="Pfam" id="PF09729">
    <property type="entry name" value="Gti1_Pac2"/>
    <property type="match status" value="1"/>
</dbReference>
<name>A0A1Y2CN87_9FUNG</name>
<evidence type="ECO:0000313" key="3">
    <source>
        <dbReference type="Proteomes" id="UP000193642"/>
    </source>
</evidence>
<dbReference type="PANTHER" id="PTHR28027">
    <property type="entry name" value="TRANSCRIPTIONAL REGULATOR MIT1"/>
    <property type="match status" value="1"/>
</dbReference>
<dbReference type="PANTHER" id="PTHR28027:SF2">
    <property type="entry name" value="TRANSCRIPTIONAL REGULATOR MIT1"/>
    <property type="match status" value="1"/>
</dbReference>
<evidence type="ECO:0000256" key="1">
    <source>
        <dbReference type="SAM" id="MobiDB-lite"/>
    </source>
</evidence>
<dbReference type="InterPro" id="IPR018608">
    <property type="entry name" value="Gti1/Pac2"/>
</dbReference>
<feature type="compositionally biased region" description="Low complexity" evidence="1">
    <location>
        <begin position="81"/>
        <end position="94"/>
    </location>
</feature>
<sequence>MSMSLLHFDQDSISQAQTLLALSSLCSARYSPAARTASPVPLPTPTLSSYSSSASPSPEVCPSPASTGLGLHAHGSPKQASISSTSTSNTTATTKLPLLPSPKQLTSFESWFGFVKDKQDANLLVEAVIAGAIRPLKIVPADAKLRSGSVIVFAESGGNTQLTRWRDGSSWSPSRIHGDFLLYREVESTKKAAAVSSPSSVQTLNAKCRFATTSFRPNTRLVAQGFAKRTITIVGSDGVKYRVISYFFPHDVAMHYGESAVGSSCGVDSRRLADGEVLQTPSECGFFERYGAQAVAPVKPVVALPALQISRKRTFEDVVSEEPVPHLASPAMSPKQESLSLESRLLGISAALSRDWMQSTVVLNPLKKMCL</sequence>
<feature type="region of interest" description="Disordered" evidence="1">
    <location>
        <begin position="35"/>
        <end position="98"/>
    </location>
</feature>
<dbReference type="GO" id="GO:0003677">
    <property type="term" value="F:DNA binding"/>
    <property type="evidence" value="ECO:0007669"/>
    <property type="project" value="TreeGrafter"/>
</dbReference>
<proteinExistence type="predicted"/>
<comment type="caution">
    <text evidence="2">The sequence shown here is derived from an EMBL/GenBank/DDBJ whole genome shotgun (WGS) entry which is preliminary data.</text>
</comment>
<organism evidence="2 3">
    <name type="scientific">Rhizoclosmatium globosum</name>
    <dbReference type="NCBI Taxonomy" id="329046"/>
    <lineage>
        <taxon>Eukaryota</taxon>
        <taxon>Fungi</taxon>
        <taxon>Fungi incertae sedis</taxon>
        <taxon>Chytridiomycota</taxon>
        <taxon>Chytridiomycota incertae sedis</taxon>
        <taxon>Chytridiomycetes</taxon>
        <taxon>Chytridiales</taxon>
        <taxon>Chytriomycetaceae</taxon>
        <taxon>Rhizoclosmatium</taxon>
    </lineage>
</organism>